<reference evidence="1 2" key="1">
    <citation type="submission" date="2023-06" db="EMBL/GenBank/DDBJ databases">
        <title>Genomic Analysis of Acinetobacter Strains Recovered from South Australian Aquatic Samples provides Insights into the Circulation of Antibiotic Resistance determinants in the Environment.</title>
        <authorList>
            <person name="Tobin L."/>
            <person name="Jarocki V.M."/>
            <person name="Kenyon J."/>
            <person name="Drigo B."/>
            <person name="Donner E."/>
            <person name="Djordjevic S.P."/>
            <person name="Hamidian M."/>
        </authorList>
    </citation>
    <scope>NUCLEOTIDE SEQUENCE [LARGE SCALE GENOMIC DNA]</scope>
    <source>
        <strain evidence="1 2">SAAc652</strain>
    </source>
</reference>
<organism evidence="1 2">
    <name type="scientific">Acinetobacter chinensis</name>
    <dbReference type="NCBI Taxonomy" id="2004650"/>
    <lineage>
        <taxon>Bacteria</taxon>
        <taxon>Pseudomonadati</taxon>
        <taxon>Pseudomonadota</taxon>
        <taxon>Gammaproteobacteria</taxon>
        <taxon>Moraxellales</taxon>
        <taxon>Moraxellaceae</taxon>
        <taxon>Acinetobacter</taxon>
    </lineage>
</organism>
<evidence type="ECO:0000313" key="2">
    <source>
        <dbReference type="Proteomes" id="UP001278188"/>
    </source>
</evidence>
<evidence type="ECO:0000313" key="1">
    <source>
        <dbReference type="EMBL" id="MDV2468910.1"/>
    </source>
</evidence>
<dbReference type="EMBL" id="JASVDY010000002">
    <property type="protein sequence ID" value="MDV2468910.1"/>
    <property type="molecule type" value="Genomic_DNA"/>
</dbReference>
<sequence>MTDINEFYLDASPSAAMLECIQISHSLWPQPLRYVLNHTDGVTVKHEDGLAVAYEFMPLQIRRGGAFNDLDQTLDITVNDLGQVVPSLLKIIRNADADECPAVEYRAYSSENLDSPLRVIDGLFVEERSSNEEATTFKAATKRANSNGTGLMYTLDEFPSLRSLF</sequence>
<proteinExistence type="predicted"/>
<gene>
    <name evidence="1" type="ORF">QR674_07925</name>
</gene>
<accession>A0ABU3WET3</accession>
<comment type="caution">
    <text evidence="1">The sequence shown here is derived from an EMBL/GenBank/DDBJ whole genome shotgun (WGS) entry which is preliminary data.</text>
</comment>
<name>A0ABU3WET3_9GAMM</name>
<dbReference type="Proteomes" id="UP001278188">
    <property type="component" value="Unassembled WGS sequence"/>
</dbReference>
<keyword evidence="2" id="KW-1185">Reference proteome</keyword>
<protein>
    <recommendedName>
        <fullName evidence="3">DUF1833 domain-containing protein</fullName>
    </recommendedName>
</protein>
<evidence type="ECO:0008006" key="3">
    <source>
        <dbReference type="Google" id="ProtNLM"/>
    </source>
</evidence>
<dbReference type="RefSeq" id="WP_317083317.1">
    <property type="nucleotide sequence ID" value="NZ_JASVDY010000002.1"/>
</dbReference>